<dbReference type="EMBL" id="CAJVAS010000033">
    <property type="protein sequence ID" value="CAG7646064.1"/>
    <property type="molecule type" value="Genomic_DNA"/>
</dbReference>
<dbReference type="Pfam" id="PF08002">
    <property type="entry name" value="DUF1697"/>
    <property type="match status" value="1"/>
</dbReference>
<dbReference type="PANTHER" id="PTHR36439">
    <property type="entry name" value="BLL4334 PROTEIN"/>
    <property type="match status" value="1"/>
</dbReference>
<evidence type="ECO:0000313" key="2">
    <source>
        <dbReference type="Proteomes" id="UP000693672"/>
    </source>
</evidence>
<dbReference type="PANTHER" id="PTHR36439:SF1">
    <property type="entry name" value="DUF1697 DOMAIN-CONTAINING PROTEIN"/>
    <property type="match status" value="1"/>
</dbReference>
<evidence type="ECO:0008006" key="3">
    <source>
        <dbReference type="Google" id="ProtNLM"/>
    </source>
</evidence>
<dbReference type="RefSeq" id="WP_218094805.1">
    <property type="nucleotide sequence ID" value="NZ_CAJVAS010000033.1"/>
</dbReference>
<name>A0A916K5G6_9BACL</name>
<keyword evidence="2" id="KW-1185">Reference proteome</keyword>
<gene>
    <name evidence="1" type="ORF">PAESOLCIP111_05091</name>
</gene>
<accession>A0A916K5G6</accession>
<dbReference type="AlphaFoldDB" id="A0A916K5G6"/>
<dbReference type="PIRSF" id="PIRSF008502">
    <property type="entry name" value="UCP008502"/>
    <property type="match status" value="1"/>
</dbReference>
<sequence>MTIHIALLRGINVGGHNKIKMAELREALGSLGLARVQTYIQSGNILFESDETEETLRERIEQEIDRTFGISLHVILRTAAEMRGIMEKLPFTAAQISEAQASAEGECLHVSMLGREPVTERVDKLKAFDFQNDQYRIEGRDVYLLFGSSIRNSKLAVQVEKLGVATTTRNWKTISKLVELADHMEPKA</sequence>
<protein>
    <recommendedName>
        <fullName evidence="3">DUF1697 domain-containing protein</fullName>
    </recommendedName>
</protein>
<dbReference type="Proteomes" id="UP000693672">
    <property type="component" value="Unassembled WGS sequence"/>
</dbReference>
<evidence type="ECO:0000313" key="1">
    <source>
        <dbReference type="EMBL" id="CAG7646064.1"/>
    </source>
</evidence>
<dbReference type="InterPro" id="IPR012545">
    <property type="entry name" value="DUF1697"/>
</dbReference>
<proteinExistence type="predicted"/>
<organism evidence="1 2">
    <name type="scientific">Paenibacillus solanacearum</name>
    <dbReference type="NCBI Taxonomy" id="2048548"/>
    <lineage>
        <taxon>Bacteria</taxon>
        <taxon>Bacillati</taxon>
        <taxon>Bacillota</taxon>
        <taxon>Bacilli</taxon>
        <taxon>Bacillales</taxon>
        <taxon>Paenibacillaceae</taxon>
        <taxon>Paenibacillus</taxon>
    </lineage>
</organism>
<reference evidence="1" key="1">
    <citation type="submission" date="2021-06" db="EMBL/GenBank/DDBJ databases">
        <authorList>
            <person name="Criscuolo A."/>
        </authorList>
    </citation>
    <scope>NUCLEOTIDE SEQUENCE</scope>
    <source>
        <strain evidence="1">CIP111600</strain>
    </source>
</reference>
<comment type="caution">
    <text evidence="1">The sequence shown here is derived from an EMBL/GenBank/DDBJ whole genome shotgun (WGS) entry which is preliminary data.</text>
</comment>